<evidence type="ECO:0000256" key="15">
    <source>
        <dbReference type="SAM" id="MobiDB-lite"/>
    </source>
</evidence>
<dbReference type="GO" id="GO:0004731">
    <property type="term" value="F:purine-nucleoside phosphorylase activity"/>
    <property type="evidence" value="ECO:0007669"/>
    <property type="project" value="UniProtKB-EC"/>
</dbReference>
<feature type="domain" description="Nucleoside phosphorylase" evidence="16">
    <location>
        <begin position="36"/>
        <end position="288"/>
    </location>
</feature>
<dbReference type="GO" id="GO:0005737">
    <property type="term" value="C:cytoplasm"/>
    <property type="evidence" value="ECO:0007669"/>
    <property type="project" value="TreeGrafter"/>
</dbReference>
<proteinExistence type="inferred from homology"/>
<keyword evidence="18" id="KW-1185">Reference proteome</keyword>
<protein>
    <recommendedName>
        <fullName evidence="5 13">Purine nucleoside phosphorylase</fullName>
        <ecNumber evidence="4 13">2.4.2.1</ecNumber>
    </recommendedName>
    <alternativeName>
        <fullName evidence="13">Inosine-guanosine phosphorylase</fullName>
    </alternativeName>
</protein>
<evidence type="ECO:0000256" key="2">
    <source>
        <dbReference type="ARBA" id="ARBA00006751"/>
    </source>
</evidence>
<evidence type="ECO:0000313" key="18">
    <source>
        <dbReference type="Proteomes" id="UP000192578"/>
    </source>
</evidence>
<dbReference type="CDD" id="cd09009">
    <property type="entry name" value="PNP-EcPNPII_like"/>
    <property type="match status" value="1"/>
</dbReference>
<comment type="catalytic activity">
    <reaction evidence="11">
        <text>2'-deoxyinosine + phosphate = 2-deoxy-alpha-D-ribose 1-phosphate + hypoxanthine</text>
        <dbReference type="Rhea" id="RHEA:27750"/>
        <dbReference type="ChEBI" id="CHEBI:17368"/>
        <dbReference type="ChEBI" id="CHEBI:28997"/>
        <dbReference type="ChEBI" id="CHEBI:43474"/>
        <dbReference type="ChEBI" id="CHEBI:57259"/>
        <dbReference type="EC" id="2.4.2.1"/>
    </reaction>
</comment>
<sequence length="321" mass="35410">MPQPARKTVDDFTHEYEQYEDIAESLLKRTHHRPSLAVICGSGLGGLADLLENPDAFNYEDIPYFPTSTVHGHVGRLVFGLLNGVTVVCMQGRFHFYEGYDMSKTTIPVRVFKLLGVHTVIVTNAAGGLNPEFKIGDIMLIKDHINMPGLAGNNPLMGQNDRRWGPRFVSLCGAYDRDLRELARNVATNLGLDEILREGVYTMVSGPCFETVSEAKAFRSLGSDCMGMSTAPEVIVARHCGLRVLGISLITNNVVQEHDSDDFPDHEAVLIVGKQRAHDLQRLISELIFRIADEYEGPATAVSDVKDDDDVHNGHNGKNGH</sequence>
<comment type="pathway">
    <text evidence="1 13">Purine metabolism; purine nucleoside salvage.</text>
</comment>
<dbReference type="Pfam" id="PF01048">
    <property type="entry name" value="PNP_UDP_1"/>
    <property type="match status" value="1"/>
</dbReference>
<comment type="catalytic activity">
    <reaction evidence="9">
        <text>inosine + phosphate = alpha-D-ribose 1-phosphate + hypoxanthine</text>
        <dbReference type="Rhea" id="RHEA:27646"/>
        <dbReference type="ChEBI" id="CHEBI:17368"/>
        <dbReference type="ChEBI" id="CHEBI:17596"/>
        <dbReference type="ChEBI" id="CHEBI:43474"/>
        <dbReference type="ChEBI" id="CHEBI:57720"/>
        <dbReference type="EC" id="2.4.2.1"/>
    </reaction>
</comment>
<dbReference type="InterPro" id="IPR018099">
    <property type="entry name" value="Purine_phosphorylase-2_CS"/>
</dbReference>
<keyword evidence="8" id="KW-0660">Purine salvage</keyword>
<feature type="binding site" evidence="14">
    <location>
        <position position="210"/>
    </location>
    <ligand>
        <name>a purine D-ribonucleoside</name>
        <dbReference type="ChEBI" id="CHEBI:142355"/>
    </ligand>
</feature>
<feature type="binding site" evidence="14">
    <location>
        <begin position="93"/>
        <end position="95"/>
    </location>
    <ligand>
        <name>phosphate</name>
        <dbReference type="ChEBI" id="CHEBI:43474"/>
    </ligand>
</feature>
<dbReference type="GO" id="GO:0047975">
    <property type="term" value="F:guanosine phosphorylase activity"/>
    <property type="evidence" value="ECO:0007669"/>
    <property type="project" value="RHEA"/>
</dbReference>
<evidence type="ECO:0000256" key="9">
    <source>
        <dbReference type="ARBA" id="ARBA00023918"/>
    </source>
</evidence>
<evidence type="ECO:0000256" key="6">
    <source>
        <dbReference type="ARBA" id="ARBA00022676"/>
    </source>
</evidence>
<evidence type="ECO:0000256" key="1">
    <source>
        <dbReference type="ARBA" id="ARBA00005058"/>
    </source>
</evidence>
<dbReference type="InterPro" id="IPR000845">
    <property type="entry name" value="Nucleoside_phosphorylase_d"/>
</dbReference>
<feature type="binding site" evidence="14">
    <location>
        <position position="252"/>
    </location>
    <ligand>
        <name>a purine D-ribonucleoside</name>
        <dbReference type="ChEBI" id="CHEBI:142355"/>
    </ligand>
</feature>
<dbReference type="NCBIfam" id="NF006054">
    <property type="entry name" value="PRK08202.1"/>
    <property type="match status" value="1"/>
</dbReference>
<dbReference type="Proteomes" id="UP000192578">
    <property type="component" value="Unassembled WGS sequence"/>
</dbReference>
<evidence type="ECO:0000313" key="17">
    <source>
        <dbReference type="EMBL" id="OQV16371.1"/>
    </source>
</evidence>
<comment type="subunit">
    <text evidence="3">Homotrimer.</text>
</comment>
<dbReference type="PROSITE" id="PS01240">
    <property type="entry name" value="PNP_MTAP_2"/>
    <property type="match status" value="1"/>
</dbReference>
<keyword evidence="6 13" id="KW-0328">Glycosyltransferase</keyword>
<evidence type="ECO:0000259" key="16">
    <source>
        <dbReference type="Pfam" id="PF01048"/>
    </source>
</evidence>
<dbReference type="FunFam" id="3.40.50.1580:FF:000004">
    <property type="entry name" value="Purine nucleoside phosphorylase"/>
    <property type="match status" value="1"/>
</dbReference>
<accession>A0A1W0WMD5</accession>
<feature type="binding site" evidence="14">
    <location>
        <position position="42"/>
    </location>
    <ligand>
        <name>phosphate</name>
        <dbReference type="ChEBI" id="CHEBI:43474"/>
    </ligand>
</feature>
<dbReference type="InterPro" id="IPR011270">
    <property type="entry name" value="Pur_Nuc_Pase_Ino/Guo-sp"/>
</dbReference>
<dbReference type="EC" id="2.4.2.1" evidence="4 13"/>
<dbReference type="PIRSF" id="PIRSF000477">
    <property type="entry name" value="PurNPase"/>
    <property type="match status" value="1"/>
</dbReference>
<evidence type="ECO:0000256" key="11">
    <source>
        <dbReference type="ARBA" id="ARBA00023950"/>
    </source>
</evidence>
<comment type="similarity">
    <text evidence="2 13">Belongs to the PNP/MTAP phosphorylase family.</text>
</comment>
<dbReference type="Gene3D" id="3.40.50.1580">
    <property type="entry name" value="Nucleoside phosphorylase domain"/>
    <property type="match status" value="1"/>
</dbReference>
<evidence type="ECO:0000256" key="14">
    <source>
        <dbReference type="PIRSR" id="PIRSR000477-2"/>
    </source>
</evidence>
<comment type="catalytic activity">
    <reaction evidence="10">
        <text>2'-deoxyguanosine + phosphate = 2-deoxy-alpha-D-ribose 1-phosphate + guanine</text>
        <dbReference type="Rhea" id="RHEA:27738"/>
        <dbReference type="ChEBI" id="CHEBI:16235"/>
        <dbReference type="ChEBI" id="CHEBI:17172"/>
        <dbReference type="ChEBI" id="CHEBI:43474"/>
        <dbReference type="ChEBI" id="CHEBI:57259"/>
        <dbReference type="EC" id="2.4.2.1"/>
    </reaction>
</comment>
<dbReference type="GO" id="GO:0006166">
    <property type="term" value="P:purine ribonucleoside salvage"/>
    <property type="evidence" value="ECO:0007669"/>
    <property type="project" value="UniProtKB-KW"/>
</dbReference>
<dbReference type="PANTHER" id="PTHR11904:SF9">
    <property type="entry name" value="PURINE NUCLEOSIDE PHOSPHORYLASE-RELATED"/>
    <property type="match status" value="1"/>
</dbReference>
<evidence type="ECO:0000256" key="7">
    <source>
        <dbReference type="ARBA" id="ARBA00022679"/>
    </source>
</evidence>
<feature type="binding site" evidence="14">
    <location>
        <position position="229"/>
    </location>
    <ligand>
        <name>phosphate</name>
        <dbReference type="ChEBI" id="CHEBI:43474"/>
    </ligand>
</feature>
<dbReference type="UniPathway" id="UPA00606"/>
<keyword evidence="7 13" id="KW-0808">Transferase</keyword>
<dbReference type="PANTHER" id="PTHR11904">
    <property type="entry name" value="METHYLTHIOADENOSINE/PURINE NUCLEOSIDE PHOSPHORYLASE"/>
    <property type="match status" value="1"/>
</dbReference>
<dbReference type="NCBIfam" id="TIGR01697">
    <property type="entry name" value="PNPH-PUNA-XAPA"/>
    <property type="match status" value="1"/>
</dbReference>
<comment type="catalytic activity">
    <reaction evidence="12">
        <text>guanosine + phosphate = alpha-D-ribose 1-phosphate + guanine</text>
        <dbReference type="Rhea" id="RHEA:13233"/>
        <dbReference type="ChEBI" id="CHEBI:16235"/>
        <dbReference type="ChEBI" id="CHEBI:16750"/>
        <dbReference type="ChEBI" id="CHEBI:43474"/>
        <dbReference type="ChEBI" id="CHEBI:57720"/>
        <dbReference type="EC" id="2.4.2.1"/>
    </reaction>
</comment>
<gene>
    <name evidence="17" type="ORF">BV898_09516</name>
</gene>
<dbReference type="SUPFAM" id="SSF53167">
    <property type="entry name" value="Purine and uridine phosphorylases"/>
    <property type="match status" value="1"/>
</dbReference>
<dbReference type="NCBIfam" id="TIGR01700">
    <property type="entry name" value="PNPH"/>
    <property type="match status" value="1"/>
</dbReference>
<evidence type="ECO:0000256" key="5">
    <source>
        <dbReference type="ARBA" id="ARBA00013834"/>
    </source>
</evidence>
<dbReference type="InterPro" id="IPR011268">
    <property type="entry name" value="Purine_phosphorylase"/>
</dbReference>
<comment type="caution">
    <text evidence="17">The sequence shown here is derived from an EMBL/GenBank/DDBJ whole genome shotgun (WGS) entry which is preliminary data.</text>
</comment>
<evidence type="ECO:0000256" key="12">
    <source>
        <dbReference type="ARBA" id="ARBA00023970"/>
    </source>
</evidence>
<comment type="function">
    <text evidence="13">The purine nucleoside phosphorylases catalyze the phosphorolytic breakdown of the N-glycosidic bond in the beta-(deoxy)ribonucleoside molecules, with the formation of the corresponding free purine bases and pentose-1-phosphate.</text>
</comment>
<evidence type="ECO:0000256" key="13">
    <source>
        <dbReference type="PIRNR" id="PIRNR000477"/>
    </source>
</evidence>
<feature type="binding site" evidence="14">
    <location>
        <position position="125"/>
    </location>
    <ligand>
        <name>phosphate</name>
        <dbReference type="ChEBI" id="CHEBI:43474"/>
    </ligand>
</feature>
<evidence type="ECO:0000256" key="10">
    <source>
        <dbReference type="ARBA" id="ARBA00023929"/>
    </source>
</evidence>
<feature type="binding site" evidence="14">
    <location>
        <position position="73"/>
    </location>
    <ligand>
        <name>phosphate</name>
        <dbReference type="ChEBI" id="CHEBI:43474"/>
    </ligand>
</feature>
<evidence type="ECO:0000256" key="8">
    <source>
        <dbReference type="ARBA" id="ARBA00022726"/>
    </source>
</evidence>
<dbReference type="OrthoDB" id="10261782at2759"/>
<organism evidence="17 18">
    <name type="scientific">Hypsibius exemplaris</name>
    <name type="common">Freshwater tardigrade</name>
    <dbReference type="NCBI Taxonomy" id="2072580"/>
    <lineage>
        <taxon>Eukaryota</taxon>
        <taxon>Metazoa</taxon>
        <taxon>Ecdysozoa</taxon>
        <taxon>Tardigrada</taxon>
        <taxon>Eutardigrada</taxon>
        <taxon>Parachela</taxon>
        <taxon>Hypsibioidea</taxon>
        <taxon>Hypsibiidae</taxon>
        <taxon>Hypsibius</taxon>
    </lineage>
</organism>
<name>A0A1W0WMD5_HYPEX</name>
<evidence type="ECO:0000256" key="3">
    <source>
        <dbReference type="ARBA" id="ARBA00011233"/>
    </source>
</evidence>
<dbReference type="EMBL" id="MTYJ01000075">
    <property type="protein sequence ID" value="OQV16371.1"/>
    <property type="molecule type" value="Genomic_DNA"/>
</dbReference>
<dbReference type="AlphaFoldDB" id="A0A1W0WMD5"/>
<dbReference type="InterPro" id="IPR035994">
    <property type="entry name" value="Nucleoside_phosphorylase_sf"/>
</dbReference>
<evidence type="ECO:0000256" key="4">
    <source>
        <dbReference type="ARBA" id="ARBA00011886"/>
    </source>
</evidence>
<feature type="region of interest" description="Disordered" evidence="15">
    <location>
        <begin position="301"/>
        <end position="321"/>
    </location>
</feature>
<reference evidence="18" key="1">
    <citation type="submission" date="2017-01" db="EMBL/GenBank/DDBJ databases">
        <title>Comparative genomics of anhydrobiosis in the tardigrade Hypsibius dujardini.</title>
        <authorList>
            <person name="Yoshida Y."/>
            <person name="Koutsovoulos G."/>
            <person name="Laetsch D."/>
            <person name="Stevens L."/>
            <person name="Kumar S."/>
            <person name="Horikawa D."/>
            <person name="Ishino K."/>
            <person name="Komine S."/>
            <person name="Tomita M."/>
            <person name="Blaxter M."/>
            <person name="Arakawa K."/>
        </authorList>
    </citation>
    <scope>NUCLEOTIDE SEQUENCE [LARGE SCALE GENOMIC DNA]</scope>
    <source>
        <strain evidence="18">Z151</strain>
    </source>
</reference>